<accession>A0AA39JKL8</accession>
<organism evidence="1 2">
    <name type="scientific">Armillaria tabescens</name>
    <name type="common">Ringless honey mushroom</name>
    <name type="synonym">Agaricus tabescens</name>
    <dbReference type="NCBI Taxonomy" id="1929756"/>
    <lineage>
        <taxon>Eukaryota</taxon>
        <taxon>Fungi</taxon>
        <taxon>Dikarya</taxon>
        <taxon>Basidiomycota</taxon>
        <taxon>Agaricomycotina</taxon>
        <taxon>Agaricomycetes</taxon>
        <taxon>Agaricomycetidae</taxon>
        <taxon>Agaricales</taxon>
        <taxon>Marasmiineae</taxon>
        <taxon>Physalacriaceae</taxon>
        <taxon>Desarmillaria</taxon>
    </lineage>
</organism>
<dbReference type="RefSeq" id="XP_060324558.1">
    <property type="nucleotide sequence ID" value="XM_060465595.1"/>
</dbReference>
<protein>
    <submittedName>
        <fullName evidence="1">Uncharacterized protein</fullName>
    </submittedName>
</protein>
<keyword evidence="2" id="KW-1185">Reference proteome</keyword>
<proteinExistence type="predicted"/>
<dbReference type="Proteomes" id="UP001175211">
    <property type="component" value="Unassembled WGS sequence"/>
</dbReference>
<dbReference type="EMBL" id="JAUEPS010000060">
    <property type="protein sequence ID" value="KAK0443064.1"/>
    <property type="molecule type" value="Genomic_DNA"/>
</dbReference>
<sequence length="166" mass="19108">MTMQRIKFLVNLEDDFERYLRPGQSVFMTVPSDATIADLQKTIMNAVKLPDYPLISLDANLPSTGHVYATPDVALASEVPQRNDGLRVVYAYPRRYNQVIPLKDVFCKREDTIRALYNQILWWGRSPFIVHTLILSKCSVCLTGRLRCAALRVVENPRCWIFYPTI</sequence>
<gene>
    <name evidence="1" type="ORF">EV420DRAFT_1064370</name>
</gene>
<name>A0AA39JKL8_ARMTA</name>
<reference evidence="1" key="1">
    <citation type="submission" date="2023-06" db="EMBL/GenBank/DDBJ databases">
        <authorList>
            <consortium name="Lawrence Berkeley National Laboratory"/>
            <person name="Ahrendt S."/>
            <person name="Sahu N."/>
            <person name="Indic B."/>
            <person name="Wong-Bajracharya J."/>
            <person name="Merenyi Z."/>
            <person name="Ke H.-M."/>
            <person name="Monk M."/>
            <person name="Kocsube S."/>
            <person name="Drula E."/>
            <person name="Lipzen A."/>
            <person name="Balint B."/>
            <person name="Henrissat B."/>
            <person name="Andreopoulos B."/>
            <person name="Martin F.M."/>
            <person name="Harder C.B."/>
            <person name="Rigling D."/>
            <person name="Ford K.L."/>
            <person name="Foster G.D."/>
            <person name="Pangilinan J."/>
            <person name="Papanicolaou A."/>
            <person name="Barry K."/>
            <person name="LaButti K."/>
            <person name="Viragh M."/>
            <person name="Koriabine M."/>
            <person name="Yan M."/>
            <person name="Riley R."/>
            <person name="Champramary S."/>
            <person name="Plett K.L."/>
            <person name="Tsai I.J."/>
            <person name="Slot J."/>
            <person name="Sipos G."/>
            <person name="Plett J."/>
            <person name="Nagy L.G."/>
            <person name="Grigoriev I.V."/>
        </authorList>
    </citation>
    <scope>NUCLEOTIDE SEQUENCE</scope>
    <source>
        <strain evidence="1">CCBAS 213</strain>
    </source>
</reference>
<evidence type="ECO:0000313" key="1">
    <source>
        <dbReference type="EMBL" id="KAK0443064.1"/>
    </source>
</evidence>
<dbReference type="GeneID" id="85349143"/>
<dbReference type="AlphaFoldDB" id="A0AA39JKL8"/>
<comment type="caution">
    <text evidence="1">The sequence shown here is derived from an EMBL/GenBank/DDBJ whole genome shotgun (WGS) entry which is preliminary data.</text>
</comment>
<evidence type="ECO:0000313" key="2">
    <source>
        <dbReference type="Proteomes" id="UP001175211"/>
    </source>
</evidence>